<feature type="domain" description="HTH tetR-type" evidence="6">
    <location>
        <begin position="30"/>
        <end position="90"/>
    </location>
</feature>
<evidence type="ECO:0000259" key="6">
    <source>
        <dbReference type="PROSITE" id="PS50977"/>
    </source>
</evidence>
<dbReference type="Gene3D" id="1.10.357.10">
    <property type="entry name" value="Tetracycline Repressor, domain 2"/>
    <property type="match status" value="1"/>
</dbReference>
<feature type="region of interest" description="Disordered" evidence="5">
    <location>
        <begin position="1"/>
        <end position="30"/>
    </location>
</feature>
<evidence type="ECO:0000313" key="7">
    <source>
        <dbReference type="EMBL" id="PCC38806.1"/>
    </source>
</evidence>
<keyword evidence="1" id="KW-0805">Transcription regulation</keyword>
<dbReference type="InterPro" id="IPR001647">
    <property type="entry name" value="HTH_TetR"/>
</dbReference>
<dbReference type="InterPro" id="IPR050109">
    <property type="entry name" value="HTH-type_TetR-like_transc_reg"/>
</dbReference>
<dbReference type="InterPro" id="IPR036271">
    <property type="entry name" value="Tet_transcr_reg_TetR-rel_C_sf"/>
</dbReference>
<dbReference type="RefSeq" id="WP_096197394.1">
    <property type="nucleotide sequence ID" value="NZ_BAAAIQ010000005.1"/>
</dbReference>
<dbReference type="Pfam" id="PF13305">
    <property type="entry name" value="TetR_C_33"/>
    <property type="match status" value="1"/>
</dbReference>
<dbReference type="AlphaFoldDB" id="A0A2A3YHH0"/>
<dbReference type="Proteomes" id="UP000218598">
    <property type="component" value="Unassembled WGS sequence"/>
</dbReference>
<dbReference type="PANTHER" id="PTHR30055">
    <property type="entry name" value="HTH-TYPE TRANSCRIPTIONAL REGULATOR RUTR"/>
    <property type="match status" value="1"/>
</dbReference>
<dbReference type="InterPro" id="IPR025996">
    <property type="entry name" value="MT1864/Rv1816-like_C"/>
</dbReference>
<organism evidence="7 8">
    <name type="scientific">Brachybacterium alimentarium</name>
    <dbReference type="NCBI Taxonomy" id="47845"/>
    <lineage>
        <taxon>Bacteria</taxon>
        <taxon>Bacillati</taxon>
        <taxon>Actinomycetota</taxon>
        <taxon>Actinomycetes</taxon>
        <taxon>Micrococcales</taxon>
        <taxon>Dermabacteraceae</taxon>
        <taxon>Brachybacterium</taxon>
    </lineage>
</organism>
<feature type="DNA-binding region" description="H-T-H motif" evidence="4">
    <location>
        <begin position="53"/>
        <end position="72"/>
    </location>
</feature>
<dbReference type="GO" id="GO:0003700">
    <property type="term" value="F:DNA-binding transcription factor activity"/>
    <property type="evidence" value="ECO:0007669"/>
    <property type="project" value="TreeGrafter"/>
</dbReference>
<dbReference type="SUPFAM" id="SSF46689">
    <property type="entry name" value="Homeodomain-like"/>
    <property type="match status" value="1"/>
</dbReference>
<reference evidence="7 8" key="1">
    <citation type="journal article" date="2017" name="Elife">
        <title>Extensive horizontal gene transfer in cheese-associated bacteria.</title>
        <authorList>
            <person name="Bonham K.S."/>
            <person name="Wolfe B.E."/>
            <person name="Dutton R.J."/>
        </authorList>
    </citation>
    <scope>NUCLEOTIDE SEQUENCE [LARGE SCALE GENOMIC DNA]</scope>
    <source>
        <strain evidence="7 8">341_9</strain>
    </source>
</reference>
<dbReference type="EMBL" id="NRGR01000020">
    <property type="protein sequence ID" value="PCC38806.1"/>
    <property type="molecule type" value="Genomic_DNA"/>
</dbReference>
<keyword evidence="2 4" id="KW-0238">DNA-binding</keyword>
<evidence type="ECO:0000313" key="8">
    <source>
        <dbReference type="Proteomes" id="UP000218598"/>
    </source>
</evidence>
<dbReference type="InterPro" id="IPR009057">
    <property type="entry name" value="Homeodomain-like_sf"/>
</dbReference>
<dbReference type="Pfam" id="PF00440">
    <property type="entry name" value="TetR_N"/>
    <property type="match status" value="1"/>
</dbReference>
<keyword evidence="3" id="KW-0804">Transcription</keyword>
<dbReference type="SUPFAM" id="SSF48498">
    <property type="entry name" value="Tetracyclin repressor-like, C-terminal domain"/>
    <property type="match status" value="1"/>
</dbReference>
<keyword evidence="8" id="KW-1185">Reference proteome</keyword>
<dbReference type="PANTHER" id="PTHR30055:SF243">
    <property type="entry name" value="HTH-TYPE TRANSCRIPTIONAL REGULATOR RV1816"/>
    <property type="match status" value="1"/>
</dbReference>
<dbReference type="PROSITE" id="PS50977">
    <property type="entry name" value="HTH_TETR_2"/>
    <property type="match status" value="1"/>
</dbReference>
<evidence type="ECO:0000256" key="4">
    <source>
        <dbReference type="PROSITE-ProRule" id="PRU00335"/>
    </source>
</evidence>
<name>A0A2A3YHH0_9MICO</name>
<comment type="caution">
    <text evidence="7">The sequence shown here is derived from an EMBL/GenBank/DDBJ whole genome shotgun (WGS) entry which is preliminary data.</text>
</comment>
<feature type="compositionally biased region" description="Low complexity" evidence="5">
    <location>
        <begin position="1"/>
        <end position="26"/>
    </location>
</feature>
<gene>
    <name evidence="7" type="ORF">CIK66_12860</name>
</gene>
<sequence length="253" mass="26687">MDDETTATGQPTTPRTATPRPVTPRAQARERTMRRIVELGNAQLVECGAGGLSVREIARGLGMVSSAVYRYVRSRDELLTLLIIDAYGDLADAVDGALDEASEAPRERFTALAESMVQWAIAHPERWTLLYGTPVSGYDAPAESTNADGTRVMARMLAIAADADAAADAGASAGRGEGVHVTPDVRALLDAHLEEFGVESDAMAAMRAVTAWSSLVGIISAHVFRQLGADAAAIGEQILGSQTELLADLVIGR</sequence>
<evidence type="ECO:0000256" key="3">
    <source>
        <dbReference type="ARBA" id="ARBA00023163"/>
    </source>
</evidence>
<dbReference type="GO" id="GO:0000976">
    <property type="term" value="F:transcription cis-regulatory region binding"/>
    <property type="evidence" value="ECO:0007669"/>
    <property type="project" value="TreeGrafter"/>
</dbReference>
<evidence type="ECO:0000256" key="2">
    <source>
        <dbReference type="ARBA" id="ARBA00023125"/>
    </source>
</evidence>
<evidence type="ECO:0000256" key="5">
    <source>
        <dbReference type="SAM" id="MobiDB-lite"/>
    </source>
</evidence>
<evidence type="ECO:0000256" key="1">
    <source>
        <dbReference type="ARBA" id="ARBA00023015"/>
    </source>
</evidence>
<proteinExistence type="predicted"/>
<protein>
    <submittedName>
        <fullName evidence="7">TetR family transcriptional regulator</fullName>
    </submittedName>
</protein>
<dbReference type="OrthoDB" id="3210322at2"/>
<accession>A0A2A3YHH0</accession>